<dbReference type="EMBL" id="CM029041">
    <property type="protein sequence ID" value="KAG2630154.1"/>
    <property type="molecule type" value="Genomic_DNA"/>
</dbReference>
<sequence>MKESGCREGRINRAGPVPCAAASLFPCLVRRRQGLASSCELASASPCRDALLDGSLCCCWIMHGDHGRVTSWC</sequence>
<reference evidence="1" key="1">
    <citation type="submission" date="2020-05" db="EMBL/GenBank/DDBJ databases">
        <title>WGS assembly of Panicum virgatum.</title>
        <authorList>
            <person name="Lovell J.T."/>
            <person name="Jenkins J."/>
            <person name="Shu S."/>
            <person name="Juenger T.E."/>
            <person name="Schmutz J."/>
        </authorList>
    </citation>
    <scope>NUCLEOTIDE SEQUENCE</scope>
    <source>
        <strain evidence="1">AP13</strain>
    </source>
</reference>
<accession>A0A8T0VA16</accession>
<name>A0A8T0VA16_PANVG</name>
<organism evidence="1 2">
    <name type="scientific">Panicum virgatum</name>
    <name type="common">Blackwell switchgrass</name>
    <dbReference type="NCBI Taxonomy" id="38727"/>
    <lineage>
        <taxon>Eukaryota</taxon>
        <taxon>Viridiplantae</taxon>
        <taxon>Streptophyta</taxon>
        <taxon>Embryophyta</taxon>
        <taxon>Tracheophyta</taxon>
        <taxon>Spermatophyta</taxon>
        <taxon>Magnoliopsida</taxon>
        <taxon>Liliopsida</taxon>
        <taxon>Poales</taxon>
        <taxon>Poaceae</taxon>
        <taxon>PACMAD clade</taxon>
        <taxon>Panicoideae</taxon>
        <taxon>Panicodae</taxon>
        <taxon>Paniceae</taxon>
        <taxon>Panicinae</taxon>
        <taxon>Panicum</taxon>
        <taxon>Panicum sect. Hiantes</taxon>
    </lineage>
</organism>
<dbReference type="Proteomes" id="UP000823388">
    <property type="component" value="Chromosome 3K"/>
</dbReference>
<evidence type="ECO:0000313" key="2">
    <source>
        <dbReference type="Proteomes" id="UP000823388"/>
    </source>
</evidence>
<evidence type="ECO:0000313" key="1">
    <source>
        <dbReference type="EMBL" id="KAG2630154.1"/>
    </source>
</evidence>
<keyword evidence="2" id="KW-1185">Reference proteome</keyword>
<gene>
    <name evidence="1" type="ORF">PVAP13_3KG498902</name>
</gene>
<proteinExistence type="predicted"/>
<protein>
    <submittedName>
        <fullName evidence="1">Uncharacterized protein</fullName>
    </submittedName>
</protein>
<comment type="caution">
    <text evidence="1">The sequence shown here is derived from an EMBL/GenBank/DDBJ whole genome shotgun (WGS) entry which is preliminary data.</text>
</comment>
<dbReference type="AlphaFoldDB" id="A0A8T0VA16"/>